<dbReference type="InterPro" id="IPR051052">
    <property type="entry name" value="Diverse_substrate_MTase"/>
</dbReference>
<dbReference type="GO" id="GO:0032259">
    <property type="term" value="P:methylation"/>
    <property type="evidence" value="ECO:0007669"/>
    <property type="project" value="UniProtKB-KW"/>
</dbReference>
<feature type="domain" description="Methyltransferase type 11" evidence="4">
    <location>
        <begin position="38"/>
        <end position="130"/>
    </location>
</feature>
<dbReference type="CDD" id="cd02440">
    <property type="entry name" value="AdoMet_MTases"/>
    <property type="match status" value="1"/>
</dbReference>
<dbReference type="Pfam" id="PF08241">
    <property type="entry name" value="Methyltransf_11"/>
    <property type="match status" value="1"/>
</dbReference>
<name>A0ABS9TTU4_9PSEU</name>
<dbReference type="SUPFAM" id="SSF53335">
    <property type="entry name" value="S-adenosyl-L-methionine-dependent methyltransferases"/>
    <property type="match status" value="1"/>
</dbReference>
<proteinExistence type="inferred from homology"/>
<reference evidence="5 6" key="1">
    <citation type="submission" date="2022-03" db="EMBL/GenBank/DDBJ databases">
        <title>Pseudonocardia alaer sp. nov., a novel actinomycete isolated from reed forest soil.</title>
        <authorList>
            <person name="Wang L."/>
        </authorList>
    </citation>
    <scope>NUCLEOTIDE SEQUENCE [LARGE SCALE GENOMIC DNA]</scope>
    <source>
        <strain evidence="5 6">Y-16303</strain>
    </source>
</reference>
<accession>A0ABS9TTU4</accession>
<dbReference type="InterPro" id="IPR013216">
    <property type="entry name" value="Methyltransf_11"/>
</dbReference>
<keyword evidence="2 5" id="KW-0489">Methyltransferase</keyword>
<organism evidence="5 6">
    <name type="scientific">Pseudonocardia alaniniphila</name>
    <dbReference type="NCBI Taxonomy" id="75291"/>
    <lineage>
        <taxon>Bacteria</taxon>
        <taxon>Bacillati</taxon>
        <taxon>Actinomycetota</taxon>
        <taxon>Actinomycetes</taxon>
        <taxon>Pseudonocardiales</taxon>
        <taxon>Pseudonocardiaceae</taxon>
        <taxon>Pseudonocardia</taxon>
    </lineage>
</organism>
<dbReference type="PANTHER" id="PTHR44942:SF4">
    <property type="entry name" value="METHYLTRANSFERASE TYPE 11 DOMAIN-CONTAINING PROTEIN"/>
    <property type="match status" value="1"/>
</dbReference>
<dbReference type="GO" id="GO:0008168">
    <property type="term" value="F:methyltransferase activity"/>
    <property type="evidence" value="ECO:0007669"/>
    <property type="project" value="UniProtKB-KW"/>
</dbReference>
<evidence type="ECO:0000256" key="3">
    <source>
        <dbReference type="ARBA" id="ARBA00022679"/>
    </source>
</evidence>
<dbReference type="Proteomes" id="UP001299970">
    <property type="component" value="Unassembled WGS sequence"/>
</dbReference>
<dbReference type="Gene3D" id="3.40.50.150">
    <property type="entry name" value="Vaccinia Virus protein VP39"/>
    <property type="match status" value="1"/>
</dbReference>
<keyword evidence="3" id="KW-0808">Transferase</keyword>
<keyword evidence="6" id="KW-1185">Reference proteome</keyword>
<dbReference type="EMBL" id="JAKXMK010000052">
    <property type="protein sequence ID" value="MCH6171922.1"/>
    <property type="molecule type" value="Genomic_DNA"/>
</dbReference>
<protein>
    <submittedName>
        <fullName evidence="5">Methyltransferase domain-containing protein</fullName>
    </submittedName>
</protein>
<comment type="caution">
    <text evidence="5">The sequence shown here is derived from an EMBL/GenBank/DDBJ whole genome shotgun (WGS) entry which is preliminary data.</text>
</comment>
<evidence type="ECO:0000256" key="2">
    <source>
        <dbReference type="ARBA" id="ARBA00022603"/>
    </source>
</evidence>
<gene>
    <name evidence="5" type="ORF">MMF94_40090</name>
</gene>
<sequence>MIFEVTADAYGRYMGRFSEPLAGRFADLLQLRQGRHALDVGCGPGALTAVLTEHLGAGAVAAVDVSESFVAAVRTRLPGVDVRRAAAEHLPFDDAEFDVAAAELVVHFMTDAVAGLTEMARVTRPGGLVAACVWDYGGGRGPLTAFWRAARDLDPDVADESDRAGTRVGQLAEMFAAAGLRDVQSSELAVTVTYPTFEAWWEPLTLGVGATAKYMAGLDDARLAALRARCAAQLPPSPFEITAVAWSAVGVAG</sequence>
<evidence type="ECO:0000259" key="4">
    <source>
        <dbReference type="Pfam" id="PF08241"/>
    </source>
</evidence>
<evidence type="ECO:0000313" key="6">
    <source>
        <dbReference type="Proteomes" id="UP001299970"/>
    </source>
</evidence>
<evidence type="ECO:0000313" key="5">
    <source>
        <dbReference type="EMBL" id="MCH6171922.1"/>
    </source>
</evidence>
<comment type="similarity">
    <text evidence="1">Belongs to the methyltransferase superfamily.</text>
</comment>
<evidence type="ECO:0000256" key="1">
    <source>
        <dbReference type="ARBA" id="ARBA00008361"/>
    </source>
</evidence>
<dbReference type="RefSeq" id="WP_241042729.1">
    <property type="nucleotide sequence ID" value="NZ_BAAAJF010000079.1"/>
</dbReference>
<dbReference type="InterPro" id="IPR029063">
    <property type="entry name" value="SAM-dependent_MTases_sf"/>
</dbReference>
<dbReference type="PANTHER" id="PTHR44942">
    <property type="entry name" value="METHYLTRANSF_11 DOMAIN-CONTAINING PROTEIN"/>
    <property type="match status" value="1"/>
</dbReference>